<feature type="coiled-coil region" evidence="1">
    <location>
        <begin position="131"/>
        <end position="158"/>
    </location>
</feature>
<reference evidence="2 3" key="1">
    <citation type="submission" date="2020-02" db="EMBL/GenBank/DDBJ databases">
        <title>Genome sequences of Thiorhodococcus mannitoliphagus and Thiorhodococcus minor, purple sulfur photosynthetic bacteria in the gammaproteobacterial family, Chromatiaceae.</title>
        <authorList>
            <person name="Aviles F.A."/>
            <person name="Meyer T.E."/>
            <person name="Kyndt J.A."/>
        </authorList>
    </citation>
    <scope>NUCLEOTIDE SEQUENCE [LARGE SCALE GENOMIC DNA]</scope>
    <source>
        <strain evidence="2 3">DSM 11518</strain>
    </source>
</reference>
<accession>A0A6M0JXE5</accession>
<dbReference type="AlphaFoldDB" id="A0A6M0JXE5"/>
<keyword evidence="3" id="KW-1185">Reference proteome</keyword>
<comment type="caution">
    <text evidence="2">The sequence shown here is derived from an EMBL/GenBank/DDBJ whole genome shotgun (WGS) entry which is preliminary data.</text>
</comment>
<sequence>MTTIPSHKEIQALVDRLLLEQGRLDPFELLLAADLLAYEDYEAWRTGARPDLESVLHGSPAEIAELLEQAADYARRQKLEPTPLAHGAWGGASTRLSVGPSRKLEKACAESWAPAAERMQLDLFHDSSERLLEEAIRLALAERRLDAARAQVSQLAREHPRHPDLRGYLRLIQCLDDSAVASPGMRAADRIAELEGIEPLARQLLGHRARDLLAVLWAALAERLDDRDFDPADPRLHPSHAWARAGRWEAVRASIECVEHWADWALLLERHAEAAWRRRDIAAARQDWLRLCWEYPPEAERLLRGANFPDPWLARLWRDFEDLEALLETEDFPAWLLLQESVGAPPPPPERAPADERGDPYRLLHLMVSGDDDIALRRQLDEIHPELLRQYLRRRAR</sequence>
<gene>
    <name evidence="2" type="ORF">G3446_02500</name>
</gene>
<evidence type="ECO:0000313" key="2">
    <source>
        <dbReference type="EMBL" id="NEV60775.1"/>
    </source>
</evidence>
<evidence type="ECO:0000256" key="1">
    <source>
        <dbReference type="SAM" id="Coils"/>
    </source>
</evidence>
<protein>
    <submittedName>
        <fullName evidence="2">Uncharacterized protein</fullName>
    </submittedName>
</protein>
<organism evidence="2 3">
    <name type="scientific">Thiorhodococcus minor</name>
    <dbReference type="NCBI Taxonomy" id="57489"/>
    <lineage>
        <taxon>Bacteria</taxon>
        <taxon>Pseudomonadati</taxon>
        <taxon>Pseudomonadota</taxon>
        <taxon>Gammaproteobacteria</taxon>
        <taxon>Chromatiales</taxon>
        <taxon>Chromatiaceae</taxon>
        <taxon>Thiorhodococcus</taxon>
    </lineage>
</organism>
<proteinExistence type="predicted"/>
<dbReference type="RefSeq" id="WP_164450826.1">
    <property type="nucleotide sequence ID" value="NZ_JAAIJQ010000005.1"/>
</dbReference>
<name>A0A6M0JXE5_9GAMM</name>
<evidence type="ECO:0000313" key="3">
    <source>
        <dbReference type="Proteomes" id="UP000483379"/>
    </source>
</evidence>
<keyword evidence="1" id="KW-0175">Coiled coil</keyword>
<dbReference type="EMBL" id="JAAIJQ010000005">
    <property type="protein sequence ID" value="NEV60775.1"/>
    <property type="molecule type" value="Genomic_DNA"/>
</dbReference>
<dbReference type="Proteomes" id="UP000483379">
    <property type="component" value="Unassembled WGS sequence"/>
</dbReference>